<sequence>MKKILISSCLLGACTKYDGGHNRNEQILKKLVNIEVFSLCPEVLGGLPTPRPPAEIIGGDGFSVLKGNCKVVNNLGEDVTENFIKGAKETLRICLDKDCQIAILKGNSPSCSNKFIYDGTFQGNKVLGLGVTAALLVENNIKVFSEEDDLSGLF</sequence>
<evidence type="ECO:0000313" key="1">
    <source>
        <dbReference type="EMBL" id="SET06279.1"/>
    </source>
</evidence>
<accession>A0A1I0BHA8</accession>
<dbReference type="Pfam" id="PF04463">
    <property type="entry name" value="2-thiour_desulf"/>
    <property type="match status" value="1"/>
</dbReference>
<evidence type="ECO:0000313" key="2">
    <source>
        <dbReference type="Proteomes" id="UP000243819"/>
    </source>
</evidence>
<dbReference type="Proteomes" id="UP000243819">
    <property type="component" value="Unassembled WGS sequence"/>
</dbReference>
<dbReference type="STRING" id="1120990.SAMN03080614_10404"/>
<dbReference type="EMBL" id="FOIF01000040">
    <property type="protein sequence ID" value="SET06279.1"/>
    <property type="molecule type" value="Genomic_DNA"/>
</dbReference>
<proteinExistence type="predicted"/>
<dbReference type="InterPro" id="IPR007553">
    <property type="entry name" value="2-thiour_desulf"/>
</dbReference>
<gene>
    <name evidence="1" type="ORF">SAMN03080614_10404</name>
</gene>
<organism evidence="1 2">
    <name type="scientific">Anaerobranca gottschalkii DSM 13577</name>
    <dbReference type="NCBI Taxonomy" id="1120990"/>
    <lineage>
        <taxon>Bacteria</taxon>
        <taxon>Bacillati</taxon>
        <taxon>Bacillota</taxon>
        <taxon>Clostridia</taxon>
        <taxon>Eubacteriales</taxon>
        <taxon>Proteinivoracaceae</taxon>
        <taxon>Anaerobranca</taxon>
    </lineage>
</organism>
<protein>
    <submittedName>
        <fullName evidence="1">Uncharacterized conserved protein YbbK, DUF523 family</fullName>
    </submittedName>
</protein>
<dbReference type="AlphaFoldDB" id="A0A1I0BHA8"/>
<dbReference type="PANTHER" id="PTHR30087:SF1">
    <property type="entry name" value="HYPOTHETICAL CYTOSOLIC PROTEIN"/>
    <property type="match status" value="1"/>
</dbReference>
<reference evidence="2" key="1">
    <citation type="submission" date="2016-10" db="EMBL/GenBank/DDBJ databases">
        <authorList>
            <person name="Varghese N."/>
            <person name="Submissions S."/>
        </authorList>
    </citation>
    <scope>NUCLEOTIDE SEQUENCE [LARGE SCALE GENOMIC DNA]</scope>
    <source>
        <strain evidence="2">DSM 13577</strain>
    </source>
</reference>
<dbReference type="OrthoDB" id="9797779at2"/>
<dbReference type="RefSeq" id="WP_091351137.1">
    <property type="nucleotide sequence ID" value="NZ_FOIF01000040.1"/>
</dbReference>
<name>A0A1I0BHA8_9FIRM</name>
<keyword evidence="2" id="KW-1185">Reference proteome</keyword>
<dbReference type="PANTHER" id="PTHR30087">
    <property type="entry name" value="INNER MEMBRANE PROTEIN"/>
    <property type="match status" value="1"/>
</dbReference>